<evidence type="ECO:0000313" key="3">
    <source>
        <dbReference type="Proteomes" id="UP000029014"/>
    </source>
</evidence>
<reference evidence="2 3" key="1">
    <citation type="submission" date="2014-03" db="EMBL/GenBank/DDBJ databases">
        <title>Genomics of Bifidobacteria.</title>
        <authorList>
            <person name="Ventura M."/>
            <person name="Milani C."/>
            <person name="Lugli G.A."/>
        </authorList>
    </citation>
    <scope>NUCLEOTIDE SEQUENCE [LARGE SCALE GENOMIC DNA]</scope>
    <source>
        <strain evidence="2 3">LMG 11592</strain>
    </source>
</reference>
<dbReference type="Proteomes" id="UP000029014">
    <property type="component" value="Unassembled WGS sequence"/>
</dbReference>
<dbReference type="STRING" id="1693.BMIN_0148"/>
<protein>
    <submittedName>
        <fullName evidence="2">Uncharacterized protein</fullName>
    </submittedName>
</protein>
<keyword evidence="3" id="KW-1185">Reference proteome</keyword>
<evidence type="ECO:0000256" key="1">
    <source>
        <dbReference type="SAM" id="MobiDB-lite"/>
    </source>
</evidence>
<name>A0A087BMK7_9BIFI</name>
<proteinExistence type="predicted"/>
<organism evidence="2 3">
    <name type="scientific">Bifidobacterium minimum</name>
    <dbReference type="NCBI Taxonomy" id="1693"/>
    <lineage>
        <taxon>Bacteria</taxon>
        <taxon>Bacillati</taxon>
        <taxon>Actinomycetota</taxon>
        <taxon>Actinomycetes</taxon>
        <taxon>Bifidobacteriales</taxon>
        <taxon>Bifidobacteriaceae</taxon>
        <taxon>Bifidobacterium</taxon>
    </lineage>
</organism>
<dbReference type="eggNOG" id="ENOG5031XYD">
    <property type="taxonomic scope" value="Bacteria"/>
</dbReference>
<gene>
    <name evidence="2" type="ORF">BMIN_0148</name>
</gene>
<dbReference type="EMBL" id="JGZD01000009">
    <property type="protein sequence ID" value="KFI72257.1"/>
    <property type="molecule type" value="Genomic_DNA"/>
</dbReference>
<feature type="region of interest" description="Disordered" evidence="1">
    <location>
        <begin position="141"/>
        <end position="163"/>
    </location>
</feature>
<accession>A0A087BMK7</accession>
<sequence length="200" mass="20970">MWSVHDRASLRTASAMLGLSRDVSPSIDISSLNAVDFDGDALSSMAVAEDRAGFALQLLAARGGQHATLEEGDQRRAIAARLTSSAKNDNGPDRRQQVYSVTSLIAHPDLIVDSATGLSVPTAAVVEMDCARAITAAATARSSSSATTTQGATQKTQGATQKATRLGNAESLTLLMALAQYHLWNAVQWGYPVVDSALLD</sequence>
<comment type="caution">
    <text evidence="2">The sequence shown here is derived from an EMBL/GenBank/DDBJ whole genome shotgun (WGS) entry which is preliminary data.</text>
</comment>
<dbReference type="AlphaFoldDB" id="A0A087BMK7"/>
<evidence type="ECO:0000313" key="2">
    <source>
        <dbReference type="EMBL" id="KFI72257.1"/>
    </source>
</evidence>